<protein>
    <submittedName>
        <fullName evidence="1">Uncharacterized protein</fullName>
    </submittedName>
</protein>
<dbReference type="Proteomes" id="UP000293342">
    <property type="component" value="Unassembled WGS sequence"/>
</dbReference>
<reference evidence="1 2" key="1">
    <citation type="submission" date="2019-02" db="EMBL/GenBank/DDBJ databases">
        <title>Kribbella capetownensis sp. nov. and Kribbella speibonae sp. nov., isolated from soil.</title>
        <authorList>
            <person name="Curtis S.M."/>
            <person name="Norton I."/>
            <person name="Everest G.J."/>
            <person name="Meyers P.R."/>
        </authorList>
    </citation>
    <scope>NUCLEOTIDE SEQUENCE [LARGE SCALE GENOMIC DNA]</scope>
    <source>
        <strain evidence="1 2">YM53</strain>
    </source>
</reference>
<dbReference type="OrthoDB" id="3827987at2"/>
<comment type="caution">
    <text evidence="1">The sequence shown here is derived from an EMBL/GenBank/DDBJ whole genome shotgun (WGS) entry which is preliminary data.</text>
</comment>
<dbReference type="RefSeq" id="WP_131513577.1">
    <property type="nucleotide sequence ID" value="NZ_SJKD01000002.1"/>
</dbReference>
<name>A0A4R0JVY0_9ACTN</name>
<organism evidence="1 2">
    <name type="scientific">Kribbella capetownensis</name>
    <dbReference type="NCBI Taxonomy" id="1572659"/>
    <lineage>
        <taxon>Bacteria</taxon>
        <taxon>Bacillati</taxon>
        <taxon>Actinomycetota</taxon>
        <taxon>Actinomycetes</taxon>
        <taxon>Propionibacteriales</taxon>
        <taxon>Kribbellaceae</taxon>
        <taxon>Kribbella</taxon>
    </lineage>
</organism>
<sequence length="157" mass="16837">MAGWQSLRVDLRRLHEESPGALVVWPSPDTERREPPFRIELAAWATEIAATLNATYGTLVDLHVGAMTYPAGQLSERAQAFQLHAEPAESAGLDVETLSPLSVRTGRSTREDVLVTNRAAHEQVLFSNGALTSAVTDSAGTSNLNESISSATARISP</sequence>
<dbReference type="EMBL" id="SJKD01000002">
    <property type="protein sequence ID" value="TCC50880.1"/>
    <property type="molecule type" value="Genomic_DNA"/>
</dbReference>
<gene>
    <name evidence="1" type="ORF">E0H75_12015</name>
</gene>
<accession>A0A4R0JVY0</accession>
<evidence type="ECO:0000313" key="2">
    <source>
        <dbReference type="Proteomes" id="UP000293342"/>
    </source>
</evidence>
<keyword evidence="2" id="KW-1185">Reference proteome</keyword>
<evidence type="ECO:0000313" key="1">
    <source>
        <dbReference type="EMBL" id="TCC50880.1"/>
    </source>
</evidence>
<dbReference type="AlphaFoldDB" id="A0A4R0JVY0"/>
<proteinExistence type="predicted"/>